<sequence length="113" mass="12552">MKWKRRLYRVPLTRAAVAARRSFCRHRKDVVGSTGQTFEGTGELNLGDKSLIESQQEWSVEDAVENLNLPVIVQRGCGFVINLALSQRIPIARKEVPLPAAAPPSSHCGKSER</sequence>
<dbReference type="Proteomes" id="UP001465668">
    <property type="component" value="Unassembled WGS sequence"/>
</dbReference>
<evidence type="ECO:0000313" key="2">
    <source>
        <dbReference type="Proteomes" id="UP001465668"/>
    </source>
</evidence>
<evidence type="ECO:0000313" key="1">
    <source>
        <dbReference type="EMBL" id="KAK9769073.1"/>
    </source>
</evidence>
<organism evidence="1 2">
    <name type="scientific">Seiridium cardinale</name>
    <dbReference type="NCBI Taxonomy" id="138064"/>
    <lineage>
        <taxon>Eukaryota</taxon>
        <taxon>Fungi</taxon>
        <taxon>Dikarya</taxon>
        <taxon>Ascomycota</taxon>
        <taxon>Pezizomycotina</taxon>
        <taxon>Sordariomycetes</taxon>
        <taxon>Xylariomycetidae</taxon>
        <taxon>Amphisphaeriales</taxon>
        <taxon>Sporocadaceae</taxon>
        <taxon>Seiridium</taxon>
    </lineage>
</organism>
<reference evidence="1 2" key="1">
    <citation type="submission" date="2024-02" db="EMBL/GenBank/DDBJ databases">
        <title>First draft genome assembly of two strains of Seiridium cardinale.</title>
        <authorList>
            <person name="Emiliani G."/>
            <person name="Scali E."/>
        </authorList>
    </citation>
    <scope>NUCLEOTIDE SEQUENCE [LARGE SCALE GENOMIC DNA]</scope>
    <source>
        <strain evidence="1 2">BM-138-000479</strain>
    </source>
</reference>
<gene>
    <name evidence="1" type="ORF">SCAR479_02317</name>
</gene>
<proteinExistence type="predicted"/>
<keyword evidence="2" id="KW-1185">Reference proteome</keyword>
<accession>A0ABR2X5M6</accession>
<comment type="caution">
    <text evidence="1">The sequence shown here is derived from an EMBL/GenBank/DDBJ whole genome shotgun (WGS) entry which is preliminary data.</text>
</comment>
<protein>
    <submittedName>
        <fullName evidence="1">Uncharacterized protein</fullName>
    </submittedName>
</protein>
<dbReference type="EMBL" id="JARVKM010000251">
    <property type="protein sequence ID" value="KAK9769073.1"/>
    <property type="molecule type" value="Genomic_DNA"/>
</dbReference>
<name>A0ABR2X5M6_9PEZI</name>